<keyword evidence="1 4" id="KW-0812">Transmembrane</keyword>
<name>A0ABY1BE43_9PSED</name>
<feature type="transmembrane region" description="Helical" evidence="4">
    <location>
        <begin position="288"/>
        <end position="306"/>
    </location>
</feature>
<protein>
    <submittedName>
        <fullName evidence="5">Predicted arabinose efflux permease, MFS family</fullName>
    </submittedName>
</protein>
<reference evidence="5 6" key="1">
    <citation type="submission" date="2016-10" db="EMBL/GenBank/DDBJ databases">
        <authorList>
            <person name="Varghese N."/>
            <person name="Submissions S."/>
        </authorList>
    </citation>
    <scope>NUCLEOTIDE SEQUENCE [LARGE SCALE GENOMIC DNA]</scope>
    <source>
        <strain evidence="5 6">CIP 109853</strain>
    </source>
</reference>
<dbReference type="InterPro" id="IPR036259">
    <property type="entry name" value="MFS_trans_sf"/>
</dbReference>
<organism evidence="5 6">
    <name type="scientific">Pseudomonas cuatrocienegasensis</name>
    <dbReference type="NCBI Taxonomy" id="543360"/>
    <lineage>
        <taxon>Bacteria</taxon>
        <taxon>Pseudomonadati</taxon>
        <taxon>Pseudomonadota</taxon>
        <taxon>Gammaproteobacteria</taxon>
        <taxon>Pseudomonadales</taxon>
        <taxon>Pseudomonadaceae</taxon>
        <taxon>Pseudomonas</taxon>
    </lineage>
</organism>
<sequence>MHALARLSPEIRQYLLVTGNYWAFTLTDGALRMLVVLHFHSLGYTPLQIAALFLFYEIFGVITNLVGGYLGARVGLNRTMNIGLGLQVAALLMLTVPAVWLTIPWVMGAQALSGIAKDLNKMSAKSSIKLLVPDSQQGTLYKWVAILTGSKNALKGVGFFMGGALLALLGFAGAVLVMAAVLTLIWLASLLLLKKDMGKAKAKPKFRDMLSKSRAINILSAARLFLFGARDVWFVVALPVYLSSVFDWDFWRVGGFLAIWVIGYGIVQSFAPAITGKASGRVPDGRAAFAWAAVLAGLPAAIALGLDTALSAQWVLLGGLLVFGALFAVNSSLHSYLIVSYAKADGVSLDVGFYYMSNALGRLLGTLLSGWVYQAYGLAACLWISSAFVLLAALISIGLPRHLSR</sequence>
<dbReference type="InterPro" id="IPR011701">
    <property type="entry name" value="MFS"/>
</dbReference>
<keyword evidence="6" id="KW-1185">Reference proteome</keyword>
<dbReference type="PANTHER" id="PTHR23547">
    <property type="entry name" value="MAJOR FACILITATOR SUPERFAMILY DOMAIN, GENERAL SUBSTRATE TRANSPORTER"/>
    <property type="match status" value="1"/>
</dbReference>
<dbReference type="Gene3D" id="1.20.1250.20">
    <property type="entry name" value="MFS general substrate transporter like domains"/>
    <property type="match status" value="2"/>
</dbReference>
<dbReference type="RefSeq" id="WP_069519189.1">
    <property type="nucleotide sequence ID" value="NZ_FOFP01000008.1"/>
</dbReference>
<feature type="transmembrane region" description="Helical" evidence="4">
    <location>
        <begin position="164"/>
        <end position="193"/>
    </location>
</feature>
<evidence type="ECO:0000256" key="2">
    <source>
        <dbReference type="ARBA" id="ARBA00022989"/>
    </source>
</evidence>
<feature type="transmembrane region" description="Helical" evidence="4">
    <location>
        <begin position="250"/>
        <end position="267"/>
    </location>
</feature>
<evidence type="ECO:0000256" key="1">
    <source>
        <dbReference type="ARBA" id="ARBA00022692"/>
    </source>
</evidence>
<dbReference type="PANTHER" id="PTHR23547:SF1">
    <property type="entry name" value="MAJOR FACILITATOR SUPERFAMILY MFS_1"/>
    <property type="match status" value="1"/>
</dbReference>
<comment type="caution">
    <text evidence="5">The sequence shown here is derived from an EMBL/GenBank/DDBJ whole genome shotgun (WGS) entry which is preliminary data.</text>
</comment>
<dbReference type="NCBIfam" id="NF033734">
    <property type="entry name" value="MFS_ArsJ"/>
    <property type="match status" value="1"/>
</dbReference>
<gene>
    <name evidence="5" type="ORF">SAMN05216600_10815</name>
</gene>
<evidence type="ECO:0000256" key="3">
    <source>
        <dbReference type="ARBA" id="ARBA00023136"/>
    </source>
</evidence>
<keyword evidence="3 4" id="KW-0472">Membrane</keyword>
<feature type="transmembrane region" description="Helical" evidence="4">
    <location>
        <begin position="82"/>
        <end position="103"/>
    </location>
</feature>
<feature type="transmembrane region" description="Helical" evidence="4">
    <location>
        <begin position="214"/>
        <end position="238"/>
    </location>
</feature>
<dbReference type="Pfam" id="PF07690">
    <property type="entry name" value="MFS_1"/>
    <property type="match status" value="1"/>
</dbReference>
<dbReference type="Proteomes" id="UP000198512">
    <property type="component" value="Unassembled WGS sequence"/>
</dbReference>
<proteinExistence type="predicted"/>
<feature type="transmembrane region" description="Helical" evidence="4">
    <location>
        <begin position="312"/>
        <end position="329"/>
    </location>
</feature>
<dbReference type="SUPFAM" id="SSF103473">
    <property type="entry name" value="MFS general substrate transporter"/>
    <property type="match status" value="1"/>
</dbReference>
<dbReference type="EMBL" id="FOFP01000008">
    <property type="protein sequence ID" value="SEQ63981.1"/>
    <property type="molecule type" value="Genomic_DNA"/>
</dbReference>
<evidence type="ECO:0000256" key="4">
    <source>
        <dbReference type="SAM" id="Phobius"/>
    </source>
</evidence>
<keyword evidence="2 4" id="KW-1133">Transmembrane helix</keyword>
<evidence type="ECO:0000313" key="6">
    <source>
        <dbReference type="Proteomes" id="UP000198512"/>
    </source>
</evidence>
<dbReference type="InterPro" id="IPR047769">
    <property type="entry name" value="MFS_ArsJ"/>
</dbReference>
<feature type="transmembrane region" description="Helical" evidence="4">
    <location>
        <begin position="21"/>
        <end position="41"/>
    </location>
</feature>
<feature type="transmembrane region" description="Helical" evidence="4">
    <location>
        <begin position="376"/>
        <end position="399"/>
    </location>
</feature>
<feature type="transmembrane region" description="Helical" evidence="4">
    <location>
        <begin position="47"/>
        <end position="70"/>
    </location>
</feature>
<accession>A0ABY1BE43</accession>
<evidence type="ECO:0000313" key="5">
    <source>
        <dbReference type="EMBL" id="SEQ63981.1"/>
    </source>
</evidence>